<evidence type="ECO:0000259" key="6">
    <source>
        <dbReference type="PROSITE" id="PS01124"/>
    </source>
</evidence>
<evidence type="ECO:0000313" key="7">
    <source>
        <dbReference type="EMBL" id="ADU23110.1"/>
    </source>
</evidence>
<evidence type="ECO:0000256" key="2">
    <source>
        <dbReference type="ARBA" id="ARBA00023015"/>
    </source>
</evidence>
<sequence length="295" mass="33457">MRIINVGCDHRHDADFSIERPEGSGDWLMLLVKTPAVFVTYKGEIGTEAGTVMLYSRGTPQYYRSDGGVFGNDWFHFMPENTEDERLLRELDIPFDTPVKLGSLSELTVFVSMMCHEHYSGGLYCTDTCDLLVKLFFMKLSEKLHRTADKGMGSSYEKMSVVRAKIYNDPAYNWTIEGLAHEMNMSRSSFQHSYKKLFGVTPMNDVINARTERAGYLLASTEHSVSRIAQMCGYSSDIHFVRQFRKVTGERPTEYRTRVRNKAENDRAEEVSGYEKENGGSDNSGGSAVRLRNGP</sequence>
<dbReference type="GO" id="GO:0003700">
    <property type="term" value="F:DNA-binding transcription factor activity"/>
    <property type="evidence" value="ECO:0007669"/>
    <property type="project" value="InterPro"/>
</dbReference>
<evidence type="ECO:0000256" key="5">
    <source>
        <dbReference type="SAM" id="MobiDB-lite"/>
    </source>
</evidence>
<dbReference type="AlphaFoldDB" id="E6UGI7"/>
<dbReference type="PROSITE" id="PS01124">
    <property type="entry name" value="HTH_ARAC_FAMILY_2"/>
    <property type="match status" value="1"/>
</dbReference>
<dbReference type="Proteomes" id="UP000006919">
    <property type="component" value="Chromosome"/>
</dbReference>
<protein>
    <submittedName>
        <fullName evidence="7">Transcriptional regulator, AraC family</fullName>
    </submittedName>
</protein>
<dbReference type="SMART" id="SM00342">
    <property type="entry name" value="HTH_ARAC"/>
    <property type="match status" value="1"/>
</dbReference>
<dbReference type="PANTHER" id="PTHR46796">
    <property type="entry name" value="HTH-TYPE TRANSCRIPTIONAL ACTIVATOR RHAS-RELATED"/>
    <property type="match status" value="1"/>
</dbReference>
<evidence type="ECO:0000256" key="1">
    <source>
        <dbReference type="ARBA" id="ARBA00022490"/>
    </source>
</evidence>
<dbReference type="HOGENOM" id="CLU_000445_88_6_9"/>
<proteinExistence type="predicted"/>
<gene>
    <name evidence="7" type="ordered locus">Rumal_2635</name>
</gene>
<dbReference type="EMBL" id="CP002403">
    <property type="protein sequence ID" value="ADU23110.1"/>
    <property type="molecule type" value="Genomic_DNA"/>
</dbReference>
<keyword evidence="1" id="KW-0963">Cytoplasm</keyword>
<evidence type="ECO:0000256" key="3">
    <source>
        <dbReference type="ARBA" id="ARBA00023125"/>
    </source>
</evidence>
<organism evidence="7 8">
    <name type="scientific">Ruminococcus albus (strain ATCC 27210 / DSM 20455 / JCM 14654 / NCDO 2250 / 7)</name>
    <dbReference type="NCBI Taxonomy" id="697329"/>
    <lineage>
        <taxon>Bacteria</taxon>
        <taxon>Bacillati</taxon>
        <taxon>Bacillota</taxon>
        <taxon>Clostridia</taxon>
        <taxon>Eubacteriales</taxon>
        <taxon>Oscillospiraceae</taxon>
        <taxon>Ruminococcus</taxon>
    </lineage>
</organism>
<dbReference type="Pfam" id="PF12833">
    <property type="entry name" value="HTH_18"/>
    <property type="match status" value="1"/>
</dbReference>
<dbReference type="InterPro" id="IPR020449">
    <property type="entry name" value="Tscrpt_reg_AraC-type_HTH"/>
</dbReference>
<dbReference type="SUPFAM" id="SSF51215">
    <property type="entry name" value="Regulatory protein AraC"/>
    <property type="match status" value="1"/>
</dbReference>
<dbReference type="InterPro" id="IPR018060">
    <property type="entry name" value="HTH_AraC"/>
</dbReference>
<dbReference type="InterPro" id="IPR009057">
    <property type="entry name" value="Homeodomain-like_sf"/>
</dbReference>
<dbReference type="SUPFAM" id="SSF46689">
    <property type="entry name" value="Homeodomain-like"/>
    <property type="match status" value="2"/>
</dbReference>
<dbReference type="Gene3D" id="2.60.120.280">
    <property type="entry name" value="Regulatory protein AraC"/>
    <property type="match status" value="1"/>
</dbReference>
<dbReference type="PANTHER" id="PTHR46796:SF13">
    <property type="entry name" value="HTH-TYPE TRANSCRIPTIONAL ACTIVATOR RHAS"/>
    <property type="match status" value="1"/>
</dbReference>
<feature type="domain" description="HTH araC/xylS-type" evidence="6">
    <location>
        <begin position="160"/>
        <end position="258"/>
    </location>
</feature>
<dbReference type="PRINTS" id="PR00032">
    <property type="entry name" value="HTHARAC"/>
</dbReference>
<keyword evidence="4" id="KW-0804">Transcription</keyword>
<dbReference type="OrthoDB" id="2055228at2"/>
<dbReference type="eggNOG" id="COG2207">
    <property type="taxonomic scope" value="Bacteria"/>
</dbReference>
<feature type="compositionally biased region" description="Basic and acidic residues" evidence="5">
    <location>
        <begin position="257"/>
        <end position="279"/>
    </location>
</feature>
<dbReference type="RefSeq" id="WP_013499237.1">
    <property type="nucleotide sequence ID" value="NC_014833.1"/>
</dbReference>
<dbReference type="Gene3D" id="1.10.10.60">
    <property type="entry name" value="Homeodomain-like"/>
    <property type="match status" value="1"/>
</dbReference>
<accession>E6UGI7</accession>
<evidence type="ECO:0000256" key="4">
    <source>
        <dbReference type="ARBA" id="ARBA00023163"/>
    </source>
</evidence>
<reference evidence="7 8" key="1">
    <citation type="journal article" date="2011" name="J. Bacteriol.">
        <title>Complete genome of the cellulolytic ruminal bacterium Ruminococcus albus 7.</title>
        <authorList>
            <person name="Suen G."/>
            <person name="Stevenson D.M."/>
            <person name="Bruce D.C."/>
            <person name="Chertkov O."/>
            <person name="Copeland A."/>
            <person name="Cheng J.F."/>
            <person name="Detter C."/>
            <person name="Detter J.C."/>
            <person name="Goodwin L.A."/>
            <person name="Han C.S."/>
            <person name="Hauser L.J."/>
            <person name="Ivanova N.N."/>
            <person name="Kyrpides N.C."/>
            <person name="Land M.L."/>
            <person name="Lapidus A."/>
            <person name="Lucas S."/>
            <person name="Ovchinnikova G."/>
            <person name="Pitluck S."/>
            <person name="Tapia R."/>
            <person name="Woyke T."/>
            <person name="Boyum J."/>
            <person name="Mead D."/>
            <person name="Weimer P.J."/>
        </authorList>
    </citation>
    <scope>NUCLEOTIDE SEQUENCE [LARGE SCALE GENOMIC DNA]</scope>
    <source>
        <strain evidence="8">ATCC 27210 / DSM 20455 / JCM 14654 / NCDO 2250 / 7</strain>
    </source>
</reference>
<dbReference type="KEGG" id="ral:Rumal_2635"/>
<name>E6UGI7_RUMA7</name>
<feature type="region of interest" description="Disordered" evidence="5">
    <location>
        <begin position="257"/>
        <end position="295"/>
    </location>
</feature>
<dbReference type="InterPro" id="IPR050204">
    <property type="entry name" value="AraC_XylS_family_regulators"/>
</dbReference>
<keyword evidence="2" id="KW-0805">Transcription regulation</keyword>
<dbReference type="GO" id="GO:0043565">
    <property type="term" value="F:sequence-specific DNA binding"/>
    <property type="evidence" value="ECO:0007669"/>
    <property type="project" value="InterPro"/>
</dbReference>
<dbReference type="InterPro" id="IPR037923">
    <property type="entry name" value="HTH-like"/>
</dbReference>
<evidence type="ECO:0000313" key="8">
    <source>
        <dbReference type="Proteomes" id="UP000006919"/>
    </source>
</evidence>
<dbReference type="STRING" id="697329.Rumal_2635"/>
<keyword evidence="3" id="KW-0238">DNA-binding</keyword>